<organism evidence="1">
    <name type="scientific">freshwater metagenome</name>
    <dbReference type="NCBI Taxonomy" id="449393"/>
    <lineage>
        <taxon>unclassified sequences</taxon>
        <taxon>metagenomes</taxon>
        <taxon>ecological metagenomes</taxon>
    </lineage>
</organism>
<evidence type="ECO:0000313" key="1">
    <source>
        <dbReference type="EMBL" id="CAB4941106.1"/>
    </source>
</evidence>
<name>A0A6J7JD29_9ZZZZ</name>
<sequence>MRLNSGEERGEARTHLLDLFEIVGLDNPAIGPARLALSNALF</sequence>
<dbReference type="Pfam" id="PF14561">
    <property type="entry name" value="TPR_20"/>
    <property type="match status" value="1"/>
</dbReference>
<accession>A0A6J7JD29</accession>
<dbReference type="EMBL" id="CAFBNF010000076">
    <property type="protein sequence ID" value="CAB4941106.1"/>
    <property type="molecule type" value="Genomic_DNA"/>
</dbReference>
<gene>
    <name evidence="1" type="ORF">UFOPK3773_00861</name>
</gene>
<protein>
    <submittedName>
        <fullName evidence="1">Unannotated protein</fullName>
    </submittedName>
</protein>
<proteinExistence type="predicted"/>
<reference evidence="1" key="1">
    <citation type="submission" date="2020-05" db="EMBL/GenBank/DDBJ databases">
        <authorList>
            <person name="Chiriac C."/>
            <person name="Salcher M."/>
            <person name="Ghai R."/>
            <person name="Kavagutti S V."/>
        </authorList>
    </citation>
    <scope>NUCLEOTIDE SEQUENCE</scope>
</reference>
<dbReference type="AlphaFoldDB" id="A0A6J7JD29"/>